<dbReference type="EMBL" id="GBXM01083600">
    <property type="protein sequence ID" value="JAH24977.1"/>
    <property type="molecule type" value="Transcribed_RNA"/>
</dbReference>
<dbReference type="InterPro" id="IPR036397">
    <property type="entry name" value="RNaseH_sf"/>
</dbReference>
<dbReference type="GO" id="GO:0003676">
    <property type="term" value="F:nucleic acid binding"/>
    <property type="evidence" value="ECO:0007669"/>
    <property type="project" value="InterPro"/>
</dbReference>
<evidence type="ECO:0008006" key="2">
    <source>
        <dbReference type="Google" id="ProtNLM"/>
    </source>
</evidence>
<evidence type="ECO:0000313" key="1">
    <source>
        <dbReference type="EMBL" id="JAH24977.1"/>
    </source>
</evidence>
<proteinExistence type="predicted"/>
<protein>
    <recommendedName>
        <fullName evidence="2">Tc1-like transposase DDE domain-containing protein</fullName>
    </recommendedName>
</protein>
<accession>A0A0E9R872</accession>
<sequence>MIQKRKSTFDLLKRNTFYVLEWPSQSPDLNPIKMLGQDQKQAVHAQKPTSLSELVSLIFLHSDVKD</sequence>
<name>A0A0E9R872_ANGAN</name>
<organism evidence="1">
    <name type="scientific">Anguilla anguilla</name>
    <name type="common">European freshwater eel</name>
    <name type="synonym">Muraena anguilla</name>
    <dbReference type="NCBI Taxonomy" id="7936"/>
    <lineage>
        <taxon>Eukaryota</taxon>
        <taxon>Metazoa</taxon>
        <taxon>Chordata</taxon>
        <taxon>Craniata</taxon>
        <taxon>Vertebrata</taxon>
        <taxon>Euteleostomi</taxon>
        <taxon>Actinopterygii</taxon>
        <taxon>Neopterygii</taxon>
        <taxon>Teleostei</taxon>
        <taxon>Anguilliformes</taxon>
        <taxon>Anguillidae</taxon>
        <taxon>Anguilla</taxon>
    </lineage>
</organism>
<dbReference type="AlphaFoldDB" id="A0A0E9R872"/>
<reference evidence="1" key="1">
    <citation type="submission" date="2014-11" db="EMBL/GenBank/DDBJ databases">
        <authorList>
            <person name="Amaro Gonzalez C."/>
        </authorList>
    </citation>
    <scope>NUCLEOTIDE SEQUENCE</scope>
</reference>
<reference evidence="1" key="2">
    <citation type="journal article" date="2015" name="Fish Shellfish Immunol.">
        <title>Early steps in the European eel (Anguilla anguilla)-Vibrio vulnificus interaction in the gills: Role of the RtxA13 toxin.</title>
        <authorList>
            <person name="Callol A."/>
            <person name="Pajuelo D."/>
            <person name="Ebbesson L."/>
            <person name="Teles M."/>
            <person name="MacKenzie S."/>
            <person name="Amaro C."/>
        </authorList>
    </citation>
    <scope>NUCLEOTIDE SEQUENCE</scope>
</reference>
<dbReference type="Gene3D" id="3.30.420.10">
    <property type="entry name" value="Ribonuclease H-like superfamily/Ribonuclease H"/>
    <property type="match status" value="1"/>
</dbReference>